<comment type="caution">
    <text evidence="4">The sequence shown here is derived from an EMBL/GenBank/DDBJ whole genome shotgun (WGS) entry which is preliminary data.</text>
</comment>
<organism evidence="4 5">
    <name type="scientific">Arabidopsis thaliana</name>
    <name type="common">Mouse-ear cress</name>
    <dbReference type="NCBI Taxonomy" id="3702"/>
    <lineage>
        <taxon>Eukaryota</taxon>
        <taxon>Viridiplantae</taxon>
        <taxon>Streptophyta</taxon>
        <taxon>Embryophyta</taxon>
        <taxon>Tracheophyta</taxon>
        <taxon>Spermatophyta</taxon>
        <taxon>Magnoliopsida</taxon>
        <taxon>eudicotyledons</taxon>
        <taxon>Gunneridae</taxon>
        <taxon>Pentapetalae</taxon>
        <taxon>rosids</taxon>
        <taxon>malvids</taxon>
        <taxon>Brassicales</taxon>
        <taxon>Brassicaceae</taxon>
        <taxon>Camelineae</taxon>
        <taxon>Arabidopsis</taxon>
    </lineage>
</organism>
<dbReference type="SUPFAM" id="SSF49599">
    <property type="entry name" value="TRAF domain-like"/>
    <property type="match status" value="2"/>
</dbReference>
<dbReference type="Pfam" id="PF22486">
    <property type="entry name" value="MATH_2"/>
    <property type="match status" value="2"/>
</dbReference>
<gene>
    <name evidence="4" type="ordered locus">AXX17_At2g39850</name>
</gene>
<feature type="coiled-coil region" evidence="2">
    <location>
        <begin position="578"/>
        <end position="698"/>
    </location>
</feature>
<dbReference type="InterPro" id="IPR002083">
    <property type="entry name" value="MATH/TRAF_dom"/>
</dbReference>
<sequence length="743" mass="86329">MWNQKPCFRFEIDNFSEKKDVIASKAFVSGGCEWFLYLYPKGQSLNDDHMSLYLSVANSKSLGSGWKRSAKFYFSVLNQSDKELYRSTISQESCLFCVQALAWGIRNTLPLSKFEEQGFLEKDKLIVEVYIINFEAVDGEGGGVSKKEEEETVDIIGSQDYASQASFKGSVTLVRKIFAEHPEIAEEFKPKNQVFKKEYMNILRNAYRKVSELAEVKMDWVKSKIEEVSLEIKKRNDEVSEVPLDNKIADDDDDDYDEWEQDIEERLKNLEGMEFDSKMDSLKSKLDEISLERKKSYDADGSRVQQLEERVKDLELILSSKLEEVSSEKKKKADADGSLEDRVKNLELMVSDLKVELDNEKAKSSADGFLLVEESLRIKASKRDMENHQKTSFTFEIENFSERKYLIWSPIFISGQCQWFVKVYPIKDNNYDHVSVYLHVANPQSLRPGWKRRAHFSLILSNQSGKEVKIPSDSCDLFCTELSSSYPKILPPIKLKEEGFLENDKLIITVEVKVVEVVHPGELTGKEMVEFKELQDLYNGVQQNKEVVKNCELMNMDMKQDSLKSNHHEVSLKDKKRDDADESRFQKLEERLKNLELMELDCLKSKLEEVSIKNKKADADRSRVQRLEERLKNLELMDLDCLKSKLELVSIKNKKADADRSRIQRLEERVKKLELMELDDLKSKLEEVSLERKKSDDAYRSRVYQLEECFKNLELMVLDFKVELDKKKDKSCDDGFLLVDEFA</sequence>
<name>A0A178VSF9_ARATH</name>
<protein>
    <recommendedName>
        <fullName evidence="3">MATH domain-containing protein</fullName>
    </recommendedName>
</protein>
<dbReference type="EMBL" id="LUHQ01000002">
    <property type="protein sequence ID" value="OAP09377.1"/>
    <property type="molecule type" value="Genomic_DNA"/>
</dbReference>
<dbReference type="CDD" id="cd00121">
    <property type="entry name" value="MATH"/>
    <property type="match status" value="2"/>
</dbReference>
<dbReference type="SMART" id="SM00061">
    <property type="entry name" value="MATH"/>
    <property type="match status" value="2"/>
</dbReference>
<reference evidence="5" key="1">
    <citation type="journal article" date="2016" name="Proc. Natl. Acad. Sci. U.S.A.">
        <title>Chromosome-level assembly of Arabidopsis thaliana Ler reveals the extent of translocation and inversion polymorphisms.</title>
        <authorList>
            <person name="Zapata L."/>
            <person name="Ding J."/>
            <person name="Willing E.M."/>
            <person name="Hartwig B."/>
            <person name="Bezdan D."/>
            <person name="Jiao W.B."/>
            <person name="Patel V."/>
            <person name="Velikkakam James G."/>
            <person name="Koornneef M."/>
            <person name="Ossowski S."/>
            <person name="Schneeberger K."/>
        </authorList>
    </citation>
    <scope>NUCLEOTIDE SEQUENCE [LARGE SCALE GENOMIC DNA]</scope>
    <source>
        <strain evidence="5">cv. Landsberg erecta</strain>
    </source>
</reference>
<evidence type="ECO:0000256" key="2">
    <source>
        <dbReference type="SAM" id="Coils"/>
    </source>
</evidence>
<evidence type="ECO:0000256" key="1">
    <source>
        <dbReference type="ARBA" id="ARBA00023054"/>
    </source>
</evidence>
<feature type="coiled-coil region" evidence="2">
    <location>
        <begin position="304"/>
        <end position="363"/>
    </location>
</feature>
<feature type="domain" description="MATH" evidence="3">
    <location>
        <begin position="5"/>
        <end position="131"/>
    </location>
</feature>
<dbReference type="PROSITE" id="PS50144">
    <property type="entry name" value="MATH"/>
    <property type="match status" value="2"/>
</dbReference>
<evidence type="ECO:0000313" key="5">
    <source>
        <dbReference type="Proteomes" id="UP000078284"/>
    </source>
</evidence>
<proteinExistence type="predicted"/>
<dbReference type="PANTHER" id="PTHR46236">
    <property type="entry name" value="TRAF-LIKE SUPERFAMILY PROTEIN"/>
    <property type="match status" value="1"/>
</dbReference>
<dbReference type="PANTHER" id="PTHR46236:SF12">
    <property type="entry name" value="MATH DOMAIN-CONTAINING PROTEIN"/>
    <property type="match status" value="1"/>
</dbReference>
<keyword evidence="1 2" id="KW-0175">Coiled coil</keyword>
<dbReference type="AlphaFoldDB" id="A0A178VSF9"/>
<feature type="domain" description="MATH" evidence="3">
    <location>
        <begin position="390"/>
        <end position="512"/>
    </location>
</feature>
<dbReference type="Proteomes" id="UP000078284">
    <property type="component" value="Chromosome 2"/>
</dbReference>
<dbReference type="ExpressionAtlas" id="A0A178VSF9">
    <property type="expression patterns" value="baseline and differential"/>
</dbReference>
<evidence type="ECO:0000259" key="3">
    <source>
        <dbReference type="PROSITE" id="PS50144"/>
    </source>
</evidence>
<accession>A0A178VSF9</accession>
<evidence type="ECO:0000313" key="4">
    <source>
        <dbReference type="EMBL" id="OAP09377.1"/>
    </source>
</evidence>
<dbReference type="InterPro" id="IPR050804">
    <property type="entry name" value="MCC"/>
</dbReference>
<dbReference type="Gene3D" id="2.60.210.10">
    <property type="entry name" value="Apoptosis, Tumor Necrosis Factor Receptor Associated Protein 2, Chain A"/>
    <property type="match status" value="2"/>
</dbReference>
<dbReference type="InterPro" id="IPR008974">
    <property type="entry name" value="TRAF-like"/>
</dbReference>